<gene>
    <name evidence="7" type="ORF">PHYEVI_LOCUS5272</name>
</gene>
<dbReference type="InterPro" id="IPR000873">
    <property type="entry name" value="AMP-dep_synth/lig_dom"/>
</dbReference>
<dbReference type="OrthoDB" id="10253869at2759"/>
<dbReference type="PANTHER" id="PTHR24096">
    <property type="entry name" value="LONG-CHAIN-FATTY-ACID--COA LIGASE"/>
    <property type="match status" value="1"/>
</dbReference>
<evidence type="ECO:0000256" key="1">
    <source>
        <dbReference type="ARBA" id="ARBA00004275"/>
    </source>
</evidence>
<dbReference type="PROSITE" id="PS00455">
    <property type="entry name" value="AMP_BINDING"/>
    <property type="match status" value="1"/>
</dbReference>
<reference evidence="7" key="1">
    <citation type="submission" date="2022-01" db="EMBL/GenBank/DDBJ databases">
        <authorList>
            <person name="King R."/>
        </authorList>
    </citation>
    <scope>NUCLEOTIDE SEQUENCE</scope>
</reference>
<proteinExistence type="inferred from homology"/>
<evidence type="ECO:0000259" key="6">
    <source>
        <dbReference type="Pfam" id="PF13193"/>
    </source>
</evidence>
<evidence type="ECO:0000313" key="7">
    <source>
        <dbReference type="EMBL" id="CAH1168688.1"/>
    </source>
</evidence>
<comment type="similarity">
    <text evidence="2">Belongs to the ATP-dependent AMP-binding enzyme family.</text>
</comment>
<evidence type="ECO:0008006" key="9">
    <source>
        <dbReference type="Google" id="ProtNLM"/>
    </source>
</evidence>
<dbReference type="GO" id="GO:0005777">
    <property type="term" value="C:peroxisome"/>
    <property type="evidence" value="ECO:0007669"/>
    <property type="project" value="UniProtKB-SubCell"/>
</dbReference>
<dbReference type="AlphaFoldDB" id="A0A9P0GW29"/>
<dbReference type="InterPro" id="IPR025110">
    <property type="entry name" value="AMP-bd_C"/>
</dbReference>
<organism evidence="7 8">
    <name type="scientific">Phyllotreta striolata</name>
    <name type="common">Striped flea beetle</name>
    <name type="synonym">Crioceris striolata</name>
    <dbReference type="NCBI Taxonomy" id="444603"/>
    <lineage>
        <taxon>Eukaryota</taxon>
        <taxon>Metazoa</taxon>
        <taxon>Ecdysozoa</taxon>
        <taxon>Arthropoda</taxon>
        <taxon>Hexapoda</taxon>
        <taxon>Insecta</taxon>
        <taxon>Pterygota</taxon>
        <taxon>Neoptera</taxon>
        <taxon>Endopterygota</taxon>
        <taxon>Coleoptera</taxon>
        <taxon>Polyphaga</taxon>
        <taxon>Cucujiformia</taxon>
        <taxon>Chrysomeloidea</taxon>
        <taxon>Chrysomelidae</taxon>
        <taxon>Galerucinae</taxon>
        <taxon>Alticini</taxon>
        <taxon>Phyllotreta</taxon>
    </lineage>
</organism>
<evidence type="ECO:0000259" key="5">
    <source>
        <dbReference type="Pfam" id="PF00501"/>
    </source>
</evidence>
<dbReference type="Pfam" id="PF00501">
    <property type="entry name" value="AMP-binding"/>
    <property type="match status" value="1"/>
</dbReference>
<comment type="subcellular location">
    <subcellularLocation>
        <location evidence="1">Peroxisome</location>
    </subcellularLocation>
</comment>
<feature type="domain" description="AMP-binding enzyme C-terminal" evidence="6">
    <location>
        <begin position="434"/>
        <end position="512"/>
    </location>
</feature>
<evidence type="ECO:0000256" key="3">
    <source>
        <dbReference type="ARBA" id="ARBA00022598"/>
    </source>
</evidence>
<dbReference type="Pfam" id="PF13193">
    <property type="entry name" value="AMP-binding_C"/>
    <property type="match status" value="1"/>
</dbReference>
<keyword evidence="8" id="KW-1185">Reference proteome</keyword>
<dbReference type="EMBL" id="OU900095">
    <property type="protein sequence ID" value="CAH1168688.1"/>
    <property type="molecule type" value="Genomic_DNA"/>
</dbReference>
<dbReference type="InterPro" id="IPR042099">
    <property type="entry name" value="ANL_N_sf"/>
</dbReference>
<evidence type="ECO:0000256" key="2">
    <source>
        <dbReference type="ARBA" id="ARBA00006432"/>
    </source>
</evidence>
<feature type="domain" description="AMP-dependent synthetase/ligase" evidence="5">
    <location>
        <begin position="19"/>
        <end position="384"/>
    </location>
</feature>
<dbReference type="Gene3D" id="3.30.300.30">
    <property type="match status" value="1"/>
</dbReference>
<name>A0A9P0GW29_PHYSR</name>
<dbReference type="PANTHER" id="PTHR24096:SF149">
    <property type="entry name" value="AMP-BINDING DOMAIN-CONTAINING PROTEIN-RELATED"/>
    <property type="match status" value="1"/>
</dbReference>
<keyword evidence="3" id="KW-0436">Ligase</keyword>
<dbReference type="SUPFAM" id="SSF56801">
    <property type="entry name" value="Acetyl-CoA synthetase-like"/>
    <property type="match status" value="1"/>
</dbReference>
<dbReference type="Gene3D" id="3.40.50.12780">
    <property type="entry name" value="N-terminal domain of ligase-like"/>
    <property type="match status" value="1"/>
</dbReference>
<dbReference type="InterPro" id="IPR020845">
    <property type="entry name" value="AMP-binding_CS"/>
</dbReference>
<dbReference type="InterPro" id="IPR045851">
    <property type="entry name" value="AMP-bd_C_sf"/>
</dbReference>
<keyword evidence="4" id="KW-0576">Peroxisome</keyword>
<sequence>MNYIDENISLGEIYFNSLKKNSQKTLLYISDTDETLTYSEVLTLSVRTALALKQRGIGRNDIISTCTYNQKYNCLPVIASLYLGAINANFDPILSHLDTVHLLRQMAPKILFVVEEALEFMERCLKESGIETVLVVFGESDKYQRFSEFITPHPDEMAFRPATIDHEETALILFSSGTTGLPKGICLSHRSLKNGGPNFCPMNITNKNPTVSLIFTSFYWISMNLFFYNSVINGYALVLCKKFNPQDAWRIFKKYKVTFTFLAPYNAAECLNNKPVDGDCSTVEVLFTGSCPVNEKLMSDLSNTFHNAKILNIYGQTESGSAISSFDPFNDEEYALQLKHPLSCGKVKKFIQWKIVDLNTEETLGPNKEGELRIKSNYLMNGYYKLDCSSSFDTNGYLKTGDVAYYDENNCLYVVDRIKEMFKYKGWHIIPAVIEDVLNAHPAVKDAVVIGVPCKNVNDGLEPMGIVTLREQYGNIDLNDIVIYVNGRVSETQKLRAGIKVYNDIPKTATAKPKRRELRQLLGY</sequence>
<accession>A0A9P0GW29</accession>
<protein>
    <recommendedName>
        <fullName evidence="9">Luciferin 4-monooxygenase-like</fullName>
    </recommendedName>
</protein>
<dbReference type="Proteomes" id="UP001153712">
    <property type="component" value="Chromosome 2"/>
</dbReference>
<dbReference type="GO" id="GO:0016405">
    <property type="term" value="F:CoA-ligase activity"/>
    <property type="evidence" value="ECO:0007669"/>
    <property type="project" value="TreeGrafter"/>
</dbReference>
<evidence type="ECO:0000256" key="4">
    <source>
        <dbReference type="ARBA" id="ARBA00023140"/>
    </source>
</evidence>
<evidence type="ECO:0000313" key="8">
    <source>
        <dbReference type="Proteomes" id="UP001153712"/>
    </source>
</evidence>